<evidence type="ECO:0000313" key="2">
    <source>
        <dbReference type="EMBL" id="NHC15120.1"/>
    </source>
</evidence>
<sequence length="311" mass="33822">MPQLPSVDEITTSQGLTVTKVLKEDYDHNVYLVERDGRQLILKTINDEGLERNLRRDIAYSFVLATLAAADESWTLRASAPVATGESWMVREALDASPLLDPDRLTADAAAAVGRALADLDRLSPDVAARRPDYRNGAGEPVEDEQHRLDEMERWVAEISDASGLGELSGPELLEALRSGRAAVHPGFEVWDVKLDDFLGLPGDKVAMFDLEFAHLFGRRHYDVAKMYATLAVVHGEPGLAATLLEAYQRESCLPDDRLISAFLPVCAETLLAELKDAVDGEDEERAARARGLLASCLRGEVAGLASASAA</sequence>
<dbReference type="EMBL" id="JAANNP010000016">
    <property type="protein sequence ID" value="NHC15120.1"/>
    <property type="molecule type" value="Genomic_DNA"/>
</dbReference>
<gene>
    <name evidence="2" type="ORF">G9H71_15125</name>
</gene>
<evidence type="ECO:0000259" key="1">
    <source>
        <dbReference type="Pfam" id="PF01636"/>
    </source>
</evidence>
<dbReference type="SUPFAM" id="SSF56112">
    <property type="entry name" value="Protein kinase-like (PK-like)"/>
    <property type="match status" value="1"/>
</dbReference>
<organism evidence="2 3">
    <name type="scientific">Motilibacter deserti</name>
    <dbReference type="NCBI Taxonomy" id="2714956"/>
    <lineage>
        <taxon>Bacteria</taxon>
        <taxon>Bacillati</taxon>
        <taxon>Actinomycetota</taxon>
        <taxon>Actinomycetes</taxon>
        <taxon>Motilibacterales</taxon>
        <taxon>Motilibacteraceae</taxon>
        <taxon>Motilibacter</taxon>
    </lineage>
</organism>
<comment type="caution">
    <text evidence="2">The sequence shown here is derived from an EMBL/GenBank/DDBJ whole genome shotgun (WGS) entry which is preliminary data.</text>
</comment>
<reference evidence="2 3" key="1">
    <citation type="submission" date="2020-03" db="EMBL/GenBank/DDBJ databases">
        <title>Two novel Motilibacter sp.</title>
        <authorList>
            <person name="Liu S."/>
        </authorList>
    </citation>
    <scope>NUCLEOTIDE SEQUENCE [LARGE SCALE GENOMIC DNA]</scope>
    <source>
        <strain evidence="2 3">E257</strain>
    </source>
</reference>
<dbReference type="InterPro" id="IPR011009">
    <property type="entry name" value="Kinase-like_dom_sf"/>
</dbReference>
<accession>A0ABX0GZH6</accession>
<dbReference type="InterPro" id="IPR002575">
    <property type="entry name" value="Aminoglycoside_PTrfase"/>
</dbReference>
<keyword evidence="3" id="KW-1185">Reference proteome</keyword>
<dbReference type="Proteomes" id="UP000800981">
    <property type="component" value="Unassembled WGS sequence"/>
</dbReference>
<name>A0ABX0GZH6_9ACTN</name>
<evidence type="ECO:0000313" key="3">
    <source>
        <dbReference type="Proteomes" id="UP000800981"/>
    </source>
</evidence>
<dbReference type="RefSeq" id="WP_166283289.1">
    <property type="nucleotide sequence ID" value="NZ_JAANNP010000016.1"/>
</dbReference>
<protein>
    <submittedName>
        <fullName evidence="2">Phosphotransferase</fullName>
    </submittedName>
</protein>
<feature type="domain" description="Aminoglycoside phosphotransferase" evidence="1">
    <location>
        <begin position="20"/>
        <end position="249"/>
    </location>
</feature>
<proteinExistence type="predicted"/>
<dbReference type="Pfam" id="PF01636">
    <property type="entry name" value="APH"/>
    <property type="match status" value="1"/>
</dbReference>